<organism evidence="1 2">
    <name type="scientific">Tanacetum coccineum</name>
    <dbReference type="NCBI Taxonomy" id="301880"/>
    <lineage>
        <taxon>Eukaryota</taxon>
        <taxon>Viridiplantae</taxon>
        <taxon>Streptophyta</taxon>
        <taxon>Embryophyta</taxon>
        <taxon>Tracheophyta</taxon>
        <taxon>Spermatophyta</taxon>
        <taxon>Magnoliopsida</taxon>
        <taxon>eudicotyledons</taxon>
        <taxon>Gunneridae</taxon>
        <taxon>Pentapetalae</taxon>
        <taxon>asterids</taxon>
        <taxon>campanulids</taxon>
        <taxon>Asterales</taxon>
        <taxon>Asteraceae</taxon>
        <taxon>Asteroideae</taxon>
        <taxon>Anthemideae</taxon>
        <taxon>Anthemidinae</taxon>
        <taxon>Tanacetum</taxon>
    </lineage>
</organism>
<accession>A0ABQ4X0C2</accession>
<dbReference type="EMBL" id="BQNB010009073">
    <property type="protein sequence ID" value="GJS58360.1"/>
    <property type="molecule type" value="Genomic_DNA"/>
</dbReference>
<reference evidence="1" key="2">
    <citation type="submission" date="2022-01" db="EMBL/GenBank/DDBJ databases">
        <authorList>
            <person name="Yamashiro T."/>
            <person name="Shiraishi A."/>
            <person name="Satake H."/>
            <person name="Nakayama K."/>
        </authorList>
    </citation>
    <scope>NUCLEOTIDE SEQUENCE</scope>
</reference>
<evidence type="ECO:0000313" key="1">
    <source>
        <dbReference type="EMBL" id="GJS58360.1"/>
    </source>
</evidence>
<sequence>MDDKKIALKVTETVKDMTAKFRKLDKFEEYDFRRWQKKLHFLLTTLKVVYVLSTPLPEFMDDETLE</sequence>
<keyword evidence="2" id="KW-1185">Reference proteome</keyword>
<reference evidence="1" key="1">
    <citation type="journal article" date="2022" name="Int. J. Mol. Sci.">
        <title>Draft Genome of Tanacetum Coccineum: Genomic Comparison of Closely Related Tanacetum-Family Plants.</title>
        <authorList>
            <person name="Yamashiro T."/>
            <person name="Shiraishi A."/>
            <person name="Nakayama K."/>
            <person name="Satake H."/>
        </authorList>
    </citation>
    <scope>NUCLEOTIDE SEQUENCE</scope>
</reference>
<proteinExistence type="predicted"/>
<gene>
    <name evidence="1" type="ORF">Tco_0653144</name>
</gene>
<evidence type="ECO:0000313" key="2">
    <source>
        <dbReference type="Proteomes" id="UP001151760"/>
    </source>
</evidence>
<protein>
    <submittedName>
        <fullName evidence="1">Uncharacterized protein</fullName>
    </submittedName>
</protein>
<name>A0ABQ4X0C2_9ASTR</name>
<comment type="caution">
    <text evidence="1">The sequence shown here is derived from an EMBL/GenBank/DDBJ whole genome shotgun (WGS) entry which is preliminary data.</text>
</comment>
<dbReference type="Proteomes" id="UP001151760">
    <property type="component" value="Unassembled WGS sequence"/>
</dbReference>